<evidence type="ECO:0000256" key="2">
    <source>
        <dbReference type="ARBA" id="ARBA00012438"/>
    </source>
</evidence>
<keyword evidence="5" id="KW-0547">Nucleotide-binding</keyword>
<dbReference type="PANTHER" id="PTHR24421:SF10">
    <property type="entry name" value="NITRATE_NITRITE SENSOR PROTEIN NARQ"/>
    <property type="match status" value="1"/>
</dbReference>
<evidence type="ECO:0000256" key="6">
    <source>
        <dbReference type="ARBA" id="ARBA00022777"/>
    </source>
</evidence>
<keyword evidence="6 13" id="KW-0418">Kinase</keyword>
<evidence type="ECO:0000256" key="4">
    <source>
        <dbReference type="ARBA" id="ARBA00022679"/>
    </source>
</evidence>
<accession>A0AAP6ZX63</accession>
<evidence type="ECO:0000256" key="7">
    <source>
        <dbReference type="ARBA" id="ARBA00022840"/>
    </source>
</evidence>
<evidence type="ECO:0000256" key="5">
    <source>
        <dbReference type="ARBA" id="ARBA00022741"/>
    </source>
</evidence>
<keyword evidence="3" id="KW-0597">Phosphoprotein</keyword>
<evidence type="ECO:0000256" key="10">
    <source>
        <dbReference type="SAM" id="Phobius"/>
    </source>
</evidence>
<keyword evidence="10" id="KW-1133">Transmembrane helix</keyword>
<keyword evidence="9" id="KW-0175">Coiled coil</keyword>
<gene>
    <name evidence="13" type="ORF">HMI46_07190</name>
</gene>
<keyword evidence="7" id="KW-0067">ATP-binding</keyword>
<dbReference type="Pfam" id="PF02518">
    <property type="entry name" value="HATPase_c"/>
    <property type="match status" value="1"/>
</dbReference>
<comment type="caution">
    <text evidence="13">The sequence shown here is derived from an EMBL/GenBank/DDBJ whole genome shotgun (WGS) entry which is preliminary data.</text>
</comment>
<reference evidence="13 14" key="1">
    <citation type="submission" date="2020-05" db="EMBL/GenBank/DDBJ databases">
        <title>Whole genome sequencing and identification of novel metabolites from Paenibacillus alvei strain JR949.</title>
        <authorList>
            <person name="Rajendhran J."/>
            <person name="Sree Pranav P."/>
            <person name="Mahalakshmi B."/>
            <person name="Karthikeyan R."/>
        </authorList>
    </citation>
    <scope>NUCLEOTIDE SEQUENCE [LARGE SCALE GENOMIC DNA]</scope>
    <source>
        <strain evidence="13 14">JR949</strain>
    </source>
</reference>
<dbReference type="GO" id="GO:0046983">
    <property type="term" value="F:protein dimerization activity"/>
    <property type="evidence" value="ECO:0007669"/>
    <property type="project" value="InterPro"/>
</dbReference>
<feature type="coiled-coil region" evidence="9">
    <location>
        <begin position="66"/>
        <end position="100"/>
    </location>
</feature>
<keyword evidence="10" id="KW-0812">Transmembrane</keyword>
<dbReference type="AlphaFoldDB" id="A0AAP6ZX63"/>
<dbReference type="InterPro" id="IPR036890">
    <property type="entry name" value="HATPase_C_sf"/>
</dbReference>
<feature type="transmembrane region" description="Helical" evidence="10">
    <location>
        <begin position="52"/>
        <end position="70"/>
    </location>
</feature>
<name>A0AAP6ZX63_PAEAL</name>
<dbReference type="Pfam" id="PF07730">
    <property type="entry name" value="HisKA_3"/>
    <property type="match status" value="1"/>
</dbReference>
<evidence type="ECO:0000313" key="13">
    <source>
        <dbReference type="EMBL" id="NOJ70334.1"/>
    </source>
</evidence>
<feature type="domain" description="Signal transduction histidine kinase subgroup 3 dimerisation and phosphoacceptor" evidence="12">
    <location>
        <begin position="92"/>
        <end position="153"/>
    </location>
</feature>
<sequence>MKNDRYRMGRDKLKDRTIKHLILWIPTITIGLWEYVRHSFLLPYVSMEVGNWLAPAIVFIVSATLLTRLFKLLDETQRKLQREQQTKAALEERSRLAQELHDGISQSLFMLAVKIDRLETASIEQQPEQLDKLRQTVRHVYEDVRLSIANLQTVPEEINESWSDQLVTMIEDIRKDTDWSLEVKWELSEDLLSLKEKIALLSSVREALLNVRKHAEAEHVWVIAKPVAGGFTCEIRDDGIGFAGEPFEQKGKYGLKMVRDRTINMGWGLSVERDGNLTIVRISSPS</sequence>
<keyword evidence="10" id="KW-0472">Membrane</keyword>
<dbReference type="Gene3D" id="3.30.565.10">
    <property type="entry name" value="Histidine kinase-like ATPase, C-terminal domain"/>
    <property type="match status" value="1"/>
</dbReference>
<dbReference type="InterPro" id="IPR003594">
    <property type="entry name" value="HATPase_dom"/>
</dbReference>
<dbReference type="GO" id="GO:0016020">
    <property type="term" value="C:membrane"/>
    <property type="evidence" value="ECO:0007669"/>
    <property type="project" value="InterPro"/>
</dbReference>
<dbReference type="Proteomes" id="UP000552038">
    <property type="component" value="Unassembled WGS sequence"/>
</dbReference>
<feature type="transmembrane region" description="Helical" evidence="10">
    <location>
        <begin position="21"/>
        <end position="40"/>
    </location>
</feature>
<keyword evidence="4" id="KW-0808">Transferase</keyword>
<dbReference type="InterPro" id="IPR011712">
    <property type="entry name" value="Sig_transdc_His_kin_sub3_dim/P"/>
</dbReference>
<feature type="domain" description="Histidine kinase/HSP90-like ATPase" evidence="11">
    <location>
        <begin position="200"/>
        <end position="282"/>
    </location>
</feature>
<dbReference type="RefSeq" id="WP_163977796.1">
    <property type="nucleotide sequence ID" value="NZ_JAMDMG010000034.1"/>
</dbReference>
<evidence type="ECO:0000256" key="9">
    <source>
        <dbReference type="SAM" id="Coils"/>
    </source>
</evidence>
<dbReference type="SUPFAM" id="SSF55874">
    <property type="entry name" value="ATPase domain of HSP90 chaperone/DNA topoisomerase II/histidine kinase"/>
    <property type="match status" value="1"/>
</dbReference>
<dbReference type="Gene3D" id="1.20.5.1930">
    <property type="match status" value="1"/>
</dbReference>
<evidence type="ECO:0000259" key="12">
    <source>
        <dbReference type="Pfam" id="PF07730"/>
    </source>
</evidence>
<evidence type="ECO:0000256" key="1">
    <source>
        <dbReference type="ARBA" id="ARBA00000085"/>
    </source>
</evidence>
<dbReference type="PANTHER" id="PTHR24421">
    <property type="entry name" value="NITRATE/NITRITE SENSOR PROTEIN NARX-RELATED"/>
    <property type="match status" value="1"/>
</dbReference>
<evidence type="ECO:0000313" key="14">
    <source>
        <dbReference type="Proteomes" id="UP000552038"/>
    </source>
</evidence>
<dbReference type="InterPro" id="IPR050482">
    <property type="entry name" value="Sensor_HK_TwoCompSys"/>
</dbReference>
<dbReference type="GO" id="GO:0005524">
    <property type="term" value="F:ATP binding"/>
    <property type="evidence" value="ECO:0007669"/>
    <property type="project" value="UniProtKB-KW"/>
</dbReference>
<organism evidence="13 14">
    <name type="scientific">Paenibacillus alvei</name>
    <name type="common">Bacillus alvei</name>
    <dbReference type="NCBI Taxonomy" id="44250"/>
    <lineage>
        <taxon>Bacteria</taxon>
        <taxon>Bacillati</taxon>
        <taxon>Bacillota</taxon>
        <taxon>Bacilli</taxon>
        <taxon>Bacillales</taxon>
        <taxon>Paenibacillaceae</taxon>
        <taxon>Paenibacillus</taxon>
    </lineage>
</organism>
<protein>
    <recommendedName>
        <fullName evidence="2">histidine kinase</fullName>
        <ecNumber evidence="2">2.7.13.3</ecNumber>
    </recommendedName>
</protein>
<evidence type="ECO:0000256" key="8">
    <source>
        <dbReference type="ARBA" id="ARBA00023012"/>
    </source>
</evidence>
<dbReference type="EC" id="2.7.13.3" evidence="2"/>
<evidence type="ECO:0000259" key="11">
    <source>
        <dbReference type="Pfam" id="PF02518"/>
    </source>
</evidence>
<dbReference type="GO" id="GO:0000155">
    <property type="term" value="F:phosphorelay sensor kinase activity"/>
    <property type="evidence" value="ECO:0007669"/>
    <property type="project" value="InterPro"/>
</dbReference>
<dbReference type="CDD" id="cd16917">
    <property type="entry name" value="HATPase_UhpB-NarQ-NarX-like"/>
    <property type="match status" value="1"/>
</dbReference>
<dbReference type="EMBL" id="JABFOR010000006">
    <property type="protein sequence ID" value="NOJ70334.1"/>
    <property type="molecule type" value="Genomic_DNA"/>
</dbReference>
<keyword evidence="8" id="KW-0902">Two-component regulatory system</keyword>
<comment type="catalytic activity">
    <reaction evidence="1">
        <text>ATP + protein L-histidine = ADP + protein N-phospho-L-histidine.</text>
        <dbReference type="EC" id="2.7.13.3"/>
    </reaction>
</comment>
<evidence type="ECO:0000256" key="3">
    <source>
        <dbReference type="ARBA" id="ARBA00022553"/>
    </source>
</evidence>
<proteinExistence type="predicted"/>